<gene>
    <name evidence="2" type="ORF">SSCH_510013</name>
</gene>
<dbReference type="InterPro" id="IPR002708">
    <property type="entry name" value="HcyBio"/>
</dbReference>
<dbReference type="Proteomes" id="UP000046155">
    <property type="component" value="Unassembled WGS sequence"/>
</dbReference>
<sequence>MLDKRASTLRGSFFYLIIYRINSGGAGQLAVEKSYAEINEKIKQGKAVVVTAEEIIDLVKEKGVEKTAREVDVVTTGTFGTMCSSGAFLNFGHAKPRIKMNRAYLNGVPAYAGIAAVDAYIGATALPESDPDNRVYPGRFLYGGGHVIEDLVAGKEVKLEAFGYGTDCYPRRHIETWVTLEEINDAILFNPRNAYQNYGVAVNSSNRTIYTYMGVLKPRLGNAGYSTSGQLSPMLNDPYYRTIGVGTRIFLGGGTGYVAWHGTQHNPGVSRGENGVPLDGAGTWH</sequence>
<proteinExistence type="predicted"/>
<keyword evidence="3" id="KW-1185">Reference proteome</keyword>
<dbReference type="EMBL" id="CDRZ01000249">
    <property type="protein sequence ID" value="CEO89534.1"/>
    <property type="molecule type" value="Genomic_DNA"/>
</dbReference>
<reference evidence="3" key="1">
    <citation type="submission" date="2015-01" db="EMBL/GenBank/DDBJ databases">
        <authorList>
            <person name="Manzoor Shahid"/>
            <person name="Zubair Saima"/>
        </authorList>
    </citation>
    <scope>NUCLEOTIDE SEQUENCE [LARGE SCALE GENOMIC DNA]</scope>
    <source>
        <strain evidence="3">Sp3</strain>
    </source>
</reference>
<evidence type="ECO:0000313" key="3">
    <source>
        <dbReference type="Proteomes" id="UP000046155"/>
    </source>
</evidence>
<dbReference type="Pfam" id="PF01837">
    <property type="entry name" value="HcyBio"/>
    <property type="match status" value="1"/>
</dbReference>
<evidence type="ECO:0000259" key="1">
    <source>
        <dbReference type="Pfam" id="PF01837"/>
    </source>
</evidence>
<organism evidence="2 3">
    <name type="scientific">Syntrophaceticus schinkii</name>
    <dbReference type="NCBI Taxonomy" id="499207"/>
    <lineage>
        <taxon>Bacteria</taxon>
        <taxon>Bacillati</taxon>
        <taxon>Bacillota</taxon>
        <taxon>Clostridia</taxon>
        <taxon>Thermoanaerobacterales</taxon>
        <taxon>Thermoanaerobacterales Family III. Incertae Sedis</taxon>
        <taxon>Syntrophaceticus</taxon>
    </lineage>
</organism>
<name>A0A0B7MFY8_9FIRM</name>
<dbReference type="AlphaFoldDB" id="A0A0B7MFY8"/>
<feature type="domain" description="Homocysteine biosynthesis enzyme sulfur-incorporation" evidence="1">
    <location>
        <begin position="47"/>
        <end position="283"/>
    </location>
</feature>
<protein>
    <recommendedName>
        <fullName evidence="1">Homocysteine biosynthesis enzyme sulfur-incorporation domain-containing protein</fullName>
    </recommendedName>
</protein>
<evidence type="ECO:0000313" key="2">
    <source>
        <dbReference type="EMBL" id="CEO89534.1"/>
    </source>
</evidence>
<accession>A0A0B7MFY8</accession>